<organism evidence="3 4">
    <name type="scientific">Syntrophaceticus schinkii</name>
    <dbReference type="NCBI Taxonomy" id="499207"/>
    <lineage>
        <taxon>Bacteria</taxon>
        <taxon>Bacillati</taxon>
        <taxon>Bacillota</taxon>
        <taxon>Clostridia</taxon>
        <taxon>Thermoanaerobacterales</taxon>
        <taxon>Thermoanaerobacterales Family III. Incertae Sedis</taxon>
        <taxon>Syntrophaceticus</taxon>
    </lineage>
</organism>
<protein>
    <submittedName>
        <fullName evidence="3">Type I restriction enzyme EcoEI R protein</fullName>
        <ecNumber evidence="3">3.1.21.3</ecNumber>
    </submittedName>
</protein>
<dbReference type="NCBIfam" id="NF046051">
    <property type="entry name" value="restrict_EcoAI"/>
    <property type="match status" value="1"/>
</dbReference>
<dbReference type="Proteomes" id="UP000046155">
    <property type="component" value="Unassembled WGS sequence"/>
</dbReference>
<dbReference type="GO" id="GO:0005829">
    <property type="term" value="C:cytosol"/>
    <property type="evidence" value="ECO:0007669"/>
    <property type="project" value="TreeGrafter"/>
</dbReference>
<dbReference type="EC" id="3.1.21.3" evidence="3"/>
<dbReference type="InterPro" id="IPR013670">
    <property type="entry name" value="EcoEI_R_C_dom"/>
</dbReference>
<evidence type="ECO:0000313" key="3">
    <source>
        <dbReference type="EMBL" id="CEO89165.1"/>
    </source>
</evidence>
<keyword evidence="4" id="KW-1185">Reference proteome</keyword>
<dbReference type="GO" id="GO:0003677">
    <property type="term" value="F:DNA binding"/>
    <property type="evidence" value="ECO:0007669"/>
    <property type="project" value="InterPro"/>
</dbReference>
<dbReference type="InterPro" id="IPR001650">
    <property type="entry name" value="Helicase_C-like"/>
</dbReference>
<dbReference type="SUPFAM" id="SSF52540">
    <property type="entry name" value="P-loop containing nucleoside triphosphate hydrolases"/>
    <property type="match status" value="1"/>
</dbReference>
<dbReference type="AlphaFoldDB" id="A0A0B7MGF9"/>
<dbReference type="InterPro" id="IPR014001">
    <property type="entry name" value="Helicase_ATP-bd"/>
</dbReference>
<dbReference type="InterPro" id="IPR006935">
    <property type="entry name" value="Helicase/UvrB_N"/>
</dbReference>
<evidence type="ECO:0000256" key="1">
    <source>
        <dbReference type="SAM" id="MobiDB-lite"/>
    </source>
</evidence>
<dbReference type="PANTHER" id="PTHR47396:SF1">
    <property type="entry name" value="ATP-DEPENDENT HELICASE IRC3-RELATED"/>
    <property type="match status" value="1"/>
</dbReference>
<feature type="domain" description="Helicase ATP-binding" evidence="2">
    <location>
        <begin position="1"/>
        <end position="119"/>
    </location>
</feature>
<dbReference type="PROSITE" id="PS51192">
    <property type="entry name" value="HELICASE_ATP_BIND_1"/>
    <property type="match status" value="1"/>
</dbReference>
<dbReference type="EMBL" id="CDRZ01000235">
    <property type="protein sequence ID" value="CEO89165.1"/>
    <property type="molecule type" value="Genomic_DNA"/>
</dbReference>
<dbReference type="Pfam" id="PF08463">
    <property type="entry name" value="EcoEI_R_C"/>
    <property type="match status" value="1"/>
</dbReference>
<evidence type="ECO:0000259" key="2">
    <source>
        <dbReference type="PROSITE" id="PS51192"/>
    </source>
</evidence>
<dbReference type="Pfam" id="PF04851">
    <property type="entry name" value="ResIII"/>
    <property type="match status" value="1"/>
</dbReference>
<dbReference type="CDD" id="cd18799">
    <property type="entry name" value="SF2_C_EcoAI-like"/>
    <property type="match status" value="1"/>
</dbReference>
<feature type="region of interest" description="Disordered" evidence="1">
    <location>
        <begin position="352"/>
        <end position="373"/>
    </location>
</feature>
<gene>
    <name evidence="3" type="ORF">SSCH_390008</name>
</gene>
<dbReference type="InterPro" id="IPR050742">
    <property type="entry name" value="Helicase_Restrict-Modif_Enz"/>
</dbReference>
<dbReference type="GO" id="GO:0005524">
    <property type="term" value="F:ATP binding"/>
    <property type="evidence" value="ECO:0007669"/>
    <property type="project" value="InterPro"/>
</dbReference>
<name>A0A0B7MGF9_9FIRM</name>
<proteinExistence type="predicted"/>
<sequence>MADRNILIDQTMINDFKHFGSIMTKVKHRQVDKSYEIYMALYQGLTGSEEWQNIYKQFSPDFFDLVIVDECHRGSAKEDSAWREVLEYFSSATQIGLTATPKETKDVSNIEYFGEPIYTYSLRQGIADGFLAPYKVIRVSIDKDVEGWRPTKGQIDQYGFEIEDKEYNLSDFDRNLVLQKRTQLVAEKVTEYLQKTNRFQKAIVFCIDIEHAERMRQALNNLNADLVKENHKYIMRITGDNEEGKAELDNFIDPYSKYPVIATTSKLLTTGVDAQTTKLIVLDTVINSMTEFKQIIGRGTRIREDCDKFYFTIIDFRNATRLFADPSFDGEPVQVYEPKEDEDIVPPEIDYTDIDDHGDYETSSTDEDLPVGREKLGDQKPAKYYVNNVEVKVLNQRVQYLDRDGKLITESLKDYTRKNIKEEFASIDDFIKKWNSAEKKQVIIDELRENGVFFEELQEEVGKDFDAFDLICHVAFDMPPFNP</sequence>
<dbReference type="Gene3D" id="3.40.50.300">
    <property type="entry name" value="P-loop containing nucleotide triphosphate hydrolases"/>
    <property type="match status" value="2"/>
</dbReference>
<dbReference type="PANTHER" id="PTHR47396">
    <property type="entry name" value="TYPE I RESTRICTION ENZYME ECOKI R PROTEIN"/>
    <property type="match status" value="1"/>
</dbReference>
<dbReference type="GO" id="GO:0009035">
    <property type="term" value="F:type I site-specific deoxyribonuclease activity"/>
    <property type="evidence" value="ECO:0007669"/>
    <property type="project" value="UniProtKB-EC"/>
</dbReference>
<evidence type="ECO:0000313" key="4">
    <source>
        <dbReference type="Proteomes" id="UP000046155"/>
    </source>
</evidence>
<accession>A0A0B7MGF9</accession>
<dbReference type="Pfam" id="PF00271">
    <property type="entry name" value="Helicase_C"/>
    <property type="match status" value="1"/>
</dbReference>
<reference evidence="4" key="1">
    <citation type="submission" date="2015-01" db="EMBL/GenBank/DDBJ databases">
        <authorList>
            <person name="Manzoor Shahid"/>
            <person name="Zubair Saima"/>
        </authorList>
    </citation>
    <scope>NUCLEOTIDE SEQUENCE [LARGE SCALE GENOMIC DNA]</scope>
    <source>
        <strain evidence="4">Sp3</strain>
    </source>
</reference>
<dbReference type="InterPro" id="IPR027417">
    <property type="entry name" value="P-loop_NTPase"/>
</dbReference>
<dbReference type="GO" id="GO:0006304">
    <property type="term" value="P:DNA modification"/>
    <property type="evidence" value="ECO:0007669"/>
    <property type="project" value="InterPro"/>
</dbReference>
<keyword evidence="3" id="KW-0378">Hydrolase</keyword>